<evidence type="ECO:0000313" key="4">
    <source>
        <dbReference type="EMBL" id="SUG46027.1"/>
    </source>
</evidence>
<dbReference type="PANTHER" id="PTHR42646">
    <property type="entry name" value="FLAP ENDONUCLEASE XNI"/>
    <property type="match status" value="1"/>
</dbReference>
<dbReference type="GO" id="GO:0033567">
    <property type="term" value="P:DNA replication, Okazaki fragment processing"/>
    <property type="evidence" value="ECO:0007669"/>
    <property type="project" value="InterPro"/>
</dbReference>
<gene>
    <name evidence="4" type="primary">xni_1</name>
    <name evidence="4" type="ORF">NCTC8297_01231</name>
</gene>
<protein>
    <submittedName>
        <fullName evidence="4">Exonuclease IX</fullName>
    </submittedName>
</protein>
<keyword evidence="4" id="KW-0378">Hydrolase</keyword>
<dbReference type="GO" id="GO:0003677">
    <property type="term" value="F:DNA binding"/>
    <property type="evidence" value="ECO:0007669"/>
    <property type="project" value="UniProtKB-KW"/>
</dbReference>
<dbReference type="SUPFAM" id="SSF47807">
    <property type="entry name" value="5' to 3' exonuclease, C-terminal subdomain"/>
    <property type="match status" value="1"/>
</dbReference>
<dbReference type="PANTHER" id="PTHR42646:SF2">
    <property type="entry name" value="5'-3' EXONUCLEASE FAMILY PROTEIN"/>
    <property type="match status" value="1"/>
</dbReference>
<dbReference type="AlphaFoldDB" id="A0A379T5U8"/>
<sequence length="99" mass="11076">MKKSLAYFPDNCRITGGLAGISSSKVPGVAGIGPKSATQLLTQFQNLEGIYAHLNEVPEKWRKKLETHKEMAFLCRDIARLQTDLHIDGNLQQLRLARQ</sequence>
<evidence type="ECO:0000313" key="5">
    <source>
        <dbReference type="Proteomes" id="UP000254741"/>
    </source>
</evidence>
<accession>A0A379T5U8</accession>
<dbReference type="Proteomes" id="UP000254741">
    <property type="component" value="Unassembled WGS sequence"/>
</dbReference>
<dbReference type="GO" id="GO:0008409">
    <property type="term" value="F:5'-3' exonuclease activity"/>
    <property type="evidence" value="ECO:0007669"/>
    <property type="project" value="InterPro"/>
</dbReference>
<dbReference type="InterPro" id="IPR020045">
    <property type="entry name" value="DNA_polI_H3TH"/>
</dbReference>
<dbReference type="CDD" id="cd09898">
    <property type="entry name" value="H3TH_53EXO"/>
    <property type="match status" value="1"/>
</dbReference>
<dbReference type="SMART" id="SM00279">
    <property type="entry name" value="HhH2"/>
    <property type="match status" value="1"/>
</dbReference>
<dbReference type="InterPro" id="IPR002421">
    <property type="entry name" value="5-3_exonuclease"/>
</dbReference>
<keyword evidence="2" id="KW-0238">DNA-binding</keyword>
<name>A0A379T5U8_SALER</name>
<evidence type="ECO:0000259" key="3">
    <source>
        <dbReference type="SMART" id="SM00475"/>
    </source>
</evidence>
<dbReference type="EMBL" id="UGXG01000002">
    <property type="protein sequence ID" value="SUG46027.1"/>
    <property type="molecule type" value="Genomic_DNA"/>
</dbReference>
<reference evidence="4 5" key="1">
    <citation type="submission" date="2018-06" db="EMBL/GenBank/DDBJ databases">
        <authorList>
            <consortium name="Pathogen Informatics"/>
            <person name="Doyle S."/>
        </authorList>
    </citation>
    <scope>NUCLEOTIDE SEQUENCE [LARGE SCALE GENOMIC DNA]</scope>
    <source>
        <strain evidence="4 5">NCTC8297</strain>
    </source>
</reference>
<organism evidence="4 5">
    <name type="scientific">Salmonella enterica subsp. arizonae</name>
    <dbReference type="NCBI Taxonomy" id="59203"/>
    <lineage>
        <taxon>Bacteria</taxon>
        <taxon>Pseudomonadati</taxon>
        <taxon>Pseudomonadota</taxon>
        <taxon>Gammaproteobacteria</taxon>
        <taxon>Enterobacterales</taxon>
        <taxon>Enterobacteriaceae</taxon>
        <taxon>Salmonella</taxon>
    </lineage>
</organism>
<dbReference type="GO" id="GO:0017108">
    <property type="term" value="F:5'-flap endonuclease activity"/>
    <property type="evidence" value="ECO:0007669"/>
    <property type="project" value="InterPro"/>
</dbReference>
<dbReference type="Pfam" id="PF01367">
    <property type="entry name" value="5_3_exonuc"/>
    <property type="match status" value="1"/>
</dbReference>
<dbReference type="InterPro" id="IPR038969">
    <property type="entry name" value="FEN"/>
</dbReference>
<keyword evidence="4" id="KW-0269">Exonuclease</keyword>
<dbReference type="InterPro" id="IPR008918">
    <property type="entry name" value="HhH2"/>
</dbReference>
<dbReference type="Gene3D" id="1.10.150.20">
    <property type="entry name" value="5' to 3' exonuclease, C-terminal subdomain"/>
    <property type="match status" value="1"/>
</dbReference>
<keyword evidence="1" id="KW-0540">Nuclease</keyword>
<dbReference type="SMART" id="SM00475">
    <property type="entry name" value="53EXOc"/>
    <property type="match status" value="1"/>
</dbReference>
<evidence type="ECO:0000256" key="2">
    <source>
        <dbReference type="ARBA" id="ARBA00023125"/>
    </source>
</evidence>
<proteinExistence type="predicted"/>
<dbReference type="FunFam" id="1.10.150.20:FF:000003">
    <property type="entry name" value="DNA polymerase I"/>
    <property type="match status" value="1"/>
</dbReference>
<feature type="domain" description="5'-3' exonuclease" evidence="3">
    <location>
        <begin position="2"/>
        <end position="97"/>
    </location>
</feature>
<evidence type="ECO:0000256" key="1">
    <source>
        <dbReference type="ARBA" id="ARBA00022722"/>
    </source>
</evidence>
<dbReference type="InterPro" id="IPR036279">
    <property type="entry name" value="5-3_exonuclease_C_sf"/>
</dbReference>